<keyword evidence="9" id="KW-0406">Ion transport</keyword>
<reference evidence="18" key="1">
    <citation type="submission" date="2023-09" db="EMBL/GenBank/DDBJ databases">
        <title>Flavobacterium sp. 20NA77.7 isolated from freshwater.</title>
        <authorList>
            <person name="Le V."/>
            <person name="Ko S.-R."/>
            <person name="Ahn C.-Y."/>
            <person name="Oh H.-M."/>
        </authorList>
    </citation>
    <scope>NUCLEOTIDE SEQUENCE</scope>
    <source>
        <strain evidence="18">20NA77.7</strain>
    </source>
</reference>
<dbReference type="InterPro" id="IPR000531">
    <property type="entry name" value="Beta-barrel_TonB"/>
</dbReference>
<proteinExistence type="inferred from homology"/>
<name>A0ABY9RDW3_9FLAO</name>
<dbReference type="CDD" id="cd01347">
    <property type="entry name" value="ligand_gated_channel"/>
    <property type="match status" value="1"/>
</dbReference>
<evidence type="ECO:0000256" key="4">
    <source>
        <dbReference type="ARBA" id="ARBA00022452"/>
    </source>
</evidence>
<keyword evidence="10 15" id="KW-0798">TonB box</keyword>
<keyword evidence="7" id="KW-0732">Signal</keyword>
<sequence length="731" mass="81306">MKLAVVVSISFSFFGYTQTSNLTSSDVLPYTLNDTLKKVKIIEPVIIQSTVQGKTITIGKSDIKPIDLPQSIQVIDGKIIEQQQAIRLSDVIKNVNGAYVGSARGGAQESFWSRGYDMSANNMFKNGFRVSSGSMPEVASLDQVEFLKGSSALLYGNVAPGGILNLVTKSPSFAQGGAISFQAGSYDYYKPTIDFYGPLSKSVAYRFVSSYENSKSFRDVVARKRIYINPSVLFKLNEKTTIVLQADYLKDNWTPDFGTAAIGQDIVNLPRNTYLGVRWSNGLTKQATFTNQISHQINAKWKFNANTSYQYYSRFWEGTERIQPSANGTLTRPLGKNNTDETILAQQFNWQGKFQTGKIKHQLSTGVDLEYAKVNVDTYVFNPVTYDVVSIYNPTSYENDHGIPSSIQTKIVTTKTKRFGAYLQDLMSLTSKLKVLAGLRWSWQESQATTYNYLANVYTPGNDPNPIQDPKRLDKAFSPKIGFVFQPKENMSLFASIANSFTPNTGVDIYNNTLAPSIIDQYEIGIKKGFWNTKLTTNINYYYIVNNNLAQIAELKADGTINTNTNVKALSGQTVSKGIELDIVAKPIIGLQLLAGYSYNDMRYTKTSGATGSFIEGDRLVRTPQNTANFSVFYTIENGKWTGFSVGALASYTGSRLGGWNNTNGQTIPDRTIPVSDYTTIDASVGYTWNQFSILCKMSNIANTLNYTVHENYSINPIAPRQFLTTIKYKF</sequence>
<protein>
    <submittedName>
        <fullName evidence="18">TonB-dependent siderophore receptor</fullName>
    </submittedName>
</protein>
<evidence type="ECO:0000256" key="13">
    <source>
        <dbReference type="ARBA" id="ARBA00023237"/>
    </source>
</evidence>
<keyword evidence="13 14" id="KW-0998">Cell outer membrane</keyword>
<keyword evidence="3 14" id="KW-0813">Transport</keyword>
<evidence type="ECO:0000259" key="16">
    <source>
        <dbReference type="Pfam" id="PF00593"/>
    </source>
</evidence>
<dbReference type="RefSeq" id="WP_309532809.1">
    <property type="nucleotide sequence ID" value="NZ_CP133721.1"/>
</dbReference>
<keyword evidence="8" id="KW-0408">Iron</keyword>
<evidence type="ECO:0000256" key="3">
    <source>
        <dbReference type="ARBA" id="ARBA00022448"/>
    </source>
</evidence>
<keyword evidence="12 18" id="KW-0675">Receptor</keyword>
<comment type="subcellular location">
    <subcellularLocation>
        <location evidence="1 14">Cell outer membrane</location>
        <topology evidence="1 14">Multi-pass membrane protein</topology>
    </subcellularLocation>
</comment>
<feature type="domain" description="TonB-dependent receptor plug" evidence="17">
    <location>
        <begin position="66"/>
        <end position="163"/>
    </location>
</feature>
<evidence type="ECO:0000256" key="5">
    <source>
        <dbReference type="ARBA" id="ARBA00022496"/>
    </source>
</evidence>
<dbReference type="InterPro" id="IPR039426">
    <property type="entry name" value="TonB-dep_rcpt-like"/>
</dbReference>
<evidence type="ECO:0000256" key="11">
    <source>
        <dbReference type="ARBA" id="ARBA00023136"/>
    </source>
</evidence>
<organism evidence="18 19">
    <name type="scientific">Flavobacterium nakdongensis</name>
    <dbReference type="NCBI Taxonomy" id="3073563"/>
    <lineage>
        <taxon>Bacteria</taxon>
        <taxon>Pseudomonadati</taxon>
        <taxon>Bacteroidota</taxon>
        <taxon>Flavobacteriia</taxon>
        <taxon>Flavobacteriales</taxon>
        <taxon>Flavobacteriaceae</taxon>
        <taxon>Flavobacterium</taxon>
    </lineage>
</organism>
<keyword evidence="4 14" id="KW-1134">Transmembrane beta strand</keyword>
<accession>A0ABY9RDW3</accession>
<keyword evidence="11 14" id="KW-0472">Membrane</keyword>
<evidence type="ECO:0000256" key="7">
    <source>
        <dbReference type="ARBA" id="ARBA00022729"/>
    </source>
</evidence>
<dbReference type="EMBL" id="CP133721">
    <property type="protein sequence ID" value="WMW78505.1"/>
    <property type="molecule type" value="Genomic_DNA"/>
</dbReference>
<dbReference type="PANTHER" id="PTHR32552">
    <property type="entry name" value="FERRICHROME IRON RECEPTOR-RELATED"/>
    <property type="match status" value="1"/>
</dbReference>
<evidence type="ECO:0000256" key="2">
    <source>
        <dbReference type="ARBA" id="ARBA00009810"/>
    </source>
</evidence>
<evidence type="ECO:0000256" key="10">
    <source>
        <dbReference type="ARBA" id="ARBA00023077"/>
    </source>
</evidence>
<dbReference type="Pfam" id="PF07715">
    <property type="entry name" value="Plug"/>
    <property type="match status" value="1"/>
</dbReference>
<keyword evidence="5" id="KW-0410">Iron transport</keyword>
<dbReference type="Proteomes" id="UP001180481">
    <property type="component" value="Chromosome"/>
</dbReference>
<comment type="similarity">
    <text evidence="2 14 15">Belongs to the TonB-dependent receptor family.</text>
</comment>
<dbReference type="Gene3D" id="2.170.130.10">
    <property type="entry name" value="TonB-dependent receptor, plug domain"/>
    <property type="match status" value="1"/>
</dbReference>
<dbReference type="Gene3D" id="2.40.170.20">
    <property type="entry name" value="TonB-dependent receptor, beta-barrel domain"/>
    <property type="match status" value="1"/>
</dbReference>
<evidence type="ECO:0000259" key="17">
    <source>
        <dbReference type="Pfam" id="PF07715"/>
    </source>
</evidence>
<dbReference type="InterPro" id="IPR012910">
    <property type="entry name" value="Plug_dom"/>
</dbReference>
<keyword evidence="6 14" id="KW-0812">Transmembrane</keyword>
<evidence type="ECO:0000256" key="9">
    <source>
        <dbReference type="ARBA" id="ARBA00023065"/>
    </source>
</evidence>
<dbReference type="NCBIfam" id="TIGR01783">
    <property type="entry name" value="TonB-siderophor"/>
    <property type="match status" value="1"/>
</dbReference>
<dbReference type="InterPro" id="IPR036942">
    <property type="entry name" value="Beta-barrel_TonB_sf"/>
</dbReference>
<feature type="domain" description="TonB-dependent receptor-like beta-barrel" evidence="16">
    <location>
        <begin position="236"/>
        <end position="690"/>
    </location>
</feature>
<evidence type="ECO:0000256" key="12">
    <source>
        <dbReference type="ARBA" id="ARBA00023170"/>
    </source>
</evidence>
<dbReference type="InterPro" id="IPR010105">
    <property type="entry name" value="TonB_sidphr_rcpt"/>
</dbReference>
<keyword evidence="19" id="KW-1185">Reference proteome</keyword>
<dbReference type="SUPFAM" id="SSF56935">
    <property type="entry name" value="Porins"/>
    <property type="match status" value="1"/>
</dbReference>
<evidence type="ECO:0000256" key="1">
    <source>
        <dbReference type="ARBA" id="ARBA00004571"/>
    </source>
</evidence>
<evidence type="ECO:0000313" key="18">
    <source>
        <dbReference type="EMBL" id="WMW78505.1"/>
    </source>
</evidence>
<dbReference type="Pfam" id="PF00593">
    <property type="entry name" value="TonB_dep_Rec_b-barrel"/>
    <property type="match status" value="1"/>
</dbReference>
<dbReference type="PANTHER" id="PTHR32552:SF68">
    <property type="entry name" value="FERRICHROME OUTER MEMBRANE TRANSPORTER_PHAGE RECEPTOR"/>
    <property type="match status" value="1"/>
</dbReference>
<evidence type="ECO:0000313" key="19">
    <source>
        <dbReference type="Proteomes" id="UP001180481"/>
    </source>
</evidence>
<evidence type="ECO:0000256" key="8">
    <source>
        <dbReference type="ARBA" id="ARBA00023004"/>
    </source>
</evidence>
<evidence type="ECO:0000256" key="14">
    <source>
        <dbReference type="PROSITE-ProRule" id="PRU01360"/>
    </source>
</evidence>
<evidence type="ECO:0000256" key="15">
    <source>
        <dbReference type="RuleBase" id="RU003357"/>
    </source>
</evidence>
<evidence type="ECO:0000256" key="6">
    <source>
        <dbReference type="ARBA" id="ARBA00022692"/>
    </source>
</evidence>
<dbReference type="InterPro" id="IPR037066">
    <property type="entry name" value="Plug_dom_sf"/>
</dbReference>
<dbReference type="PROSITE" id="PS52016">
    <property type="entry name" value="TONB_DEPENDENT_REC_3"/>
    <property type="match status" value="1"/>
</dbReference>
<gene>
    <name evidence="18" type="ORF">RF683_03395</name>
</gene>